<dbReference type="AlphaFoldDB" id="A0ABD7GIL6"/>
<evidence type="ECO:0000313" key="1">
    <source>
        <dbReference type="EMBL" id="RDC37665.1"/>
    </source>
</evidence>
<accession>A0ABD7GIL6</accession>
<comment type="caution">
    <text evidence="1">The sequence shown here is derived from an EMBL/GenBank/DDBJ whole genome shotgun (WGS) entry which is preliminary data.</text>
</comment>
<organism evidence="1 2">
    <name type="scientific">Eggerthella lenta</name>
    <name type="common">Eubacterium lentum</name>
    <dbReference type="NCBI Taxonomy" id="84112"/>
    <lineage>
        <taxon>Bacteria</taxon>
        <taxon>Bacillati</taxon>
        <taxon>Actinomycetota</taxon>
        <taxon>Coriobacteriia</taxon>
        <taxon>Eggerthellales</taxon>
        <taxon>Eggerthellaceae</taxon>
        <taxon>Eggerthella</taxon>
    </lineage>
</organism>
<name>A0ABD7GIL6_EGGLN</name>
<dbReference type="Proteomes" id="UP000253915">
    <property type="component" value="Unassembled WGS sequence"/>
</dbReference>
<proteinExistence type="predicted"/>
<evidence type="ECO:0000313" key="2">
    <source>
        <dbReference type="Proteomes" id="UP000253915"/>
    </source>
</evidence>
<sequence length="104" mass="12474">MIRPFVFFQSKFYLILRAFARIKVHHGHGGAFIQPNFRYKSKRDLLVRQRALRHIREERSEFFSADTVLLALQFLYALLQSALLRIERGNFRLYVIKIKAFSDR</sequence>
<dbReference type="RefSeq" id="WP_114526860.1">
    <property type="nucleotide sequence ID" value="NZ_CABMOO010000011.1"/>
</dbReference>
<gene>
    <name evidence="1" type="ORF">C1853_09435</name>
</gene>
<reference evidence="1 2" key="1">
    <citation type="journal article" date="2018" name="Elife">
        <title>Discovery and characterization of a prevalent human gut bacterial enzyme sufficient for the inactivation of a family of plant toxins.</title>
        <authorList>
            <person name="Koppel N."/>
            <person name="Bisanz J.E."/>
            <person name="Pandelia M.E."/>
            <person name="Turnbaugh P.J."/>
            <person name="Balskus E.P."/>
        </authorList>
    </citation>
    <scope>NUCLEOTIDE SEQUENCE [LARGE SCALE GENOMIC DNA]</scope>
    <source>
        <strain evidence="1 2">16A</strain>
    </source>
</reference>
<dbReference type="EMBL" id="PPUQ01000011">
    <property type="protein sequence ID" value="RDC37665.1"/>
    <property type="molecule type" value="Genomic_DNA"/>
</dbReference>
<protein>
    <submittedName>
        <fullName evidence="1">Uncharacterized protein</fullName>
    </submittedName>
</protein>